<dbReference type="EMBL" id="POUI01000001">
    <property type="protein sequence ID" value="PNF86549.1"/>
    <property type="molecule type" value="Genomic_DNA"/>
</dbReference>
<evidence type="ECO:0000313" key="2">
    <source>
        <dbReference type="EMBL" id="PNF86549.1"/>
    </source>
</evidence>
<keyword evidence="1" id="KW-0472">Membrane</keyword>
<gene>
    <name evidence="2" type="ORF">CXK93_07090</name>
</gene>
<feature type="transmembrane region" description="Helical" evidence="1">
    <location>
        <begin position="9"/>
        <end position="28"/>
    </location>
</feature>
<reference evidence="2 3" key="1">
    <citation type="submission" date="2018-01" db="EMBL/GenBank/DDBJ databases">
        <title>Denitrification phenotypes of diverse strains of Pseudomonas stutzeri.</title>
        <authorList>
            <person name="Milligan D.A."/>
            <person name="Bergaust L."/>
            <person name="Bakken L.R."/>
            <person name="Frostegard A."/>
        </authorList>
    </citation>
    <scope>NUCLEOTIDE SEQUENCE [LARGE SCALE GENOMIC DNA]</scope>
    <source>
        <strain evidence="2 3">ST27MN3</strain>
    </source>
</reference>
<keyword evidence="1" id="KW-0812">Transmembrane</keyword>
<comment type="caution">
    <text evidence="2">The sequence shown here is derived from an EMBL/GenBank/DDBJ whole genome shotgun (WGS) entry which is preliminary data.</text>
</comment>
<feature type="transmembrane region" description="Helical" evidence="1">
    <location>
        <begin position="48"/>
        <end position="67"/>
    </location>
</feature>
<sequence length="95" mass="11118">MPRCDRDEYLLGYSRLLRAYWCAFWTWLISVRERPDGFGNSLEVDGEIALFVVIIRYIYVFVLFKSLPKEDLHILQQIDAIGIDIGVRMSQAGFK</sequence>
<keyword evidence="1" id="KW-1133">Transmembrane helix</keyword>
<dbReference type="Proteomes" id="UP000236021">
    <property type="component" value="Unassembled WGS sequence"/>
</dbReference>
<keyword evidence="3" id="KW-1185">Reference proteome</keyword>
<name>A0ABX4W2B4_9GAMM</name>
<organism evidence="2 3">
    <name type="scientific">Stutzerimonas decontaminans</name>
    <dbReference type="NCBI Taxonomy" id="3022791"/>
    <lineage>
        <taxon>Bacteria</taxon>
        <taxon>Pseudomonadati</taxon>
        <taxon>Pseudomonadota</taxon>
        <taxon>Gammaproteobacteria</taxon>
        <taxon>Pseudomonadales</taxon>
        <taxon>Pseudomonadaceae</taxon>
        <taxon>Stutzerimonas</taxon>
    </lineage>
</organism>
<evidence type="ECO:0000313" key="3">
    <source>
        <dbReference type="Proteomes" id="UP000236021"/>
    </source>
</evidence>
<accession>A0ABX4W2B4</accession>
<proteinExistence type="predicted"/>
<evidence type="ECO:0000256" key="1">
    <source>
        <dbReference type="SAM" id="Phobius"/>
    </source>
</evidence>
<protein>
    <submittedName>
        <fullName evidence="2">Uncharacterized protein</fullName>
    </submittedName>
</protein>